<comment type="function">
    <text evidence="13">Stores iron in a soluble, non-toxic, readily available form. Important for iron homeostasis. Iron is taken up in the ferrous form and deposited as ferric hydroxides after oxidation.</text>
</comment>
<dbReference type="CDD" id="cd01056">
    <property type="entry name" value="Euk_Ferritin"/>
    <property type="match status" value="1"/>
</dbReference>
<dbReference type="GeneTree" id="ENSGT00950000182841"/>
<dbReference type="GO" id="GO:0005776">
    <property type="term" value="C:autophagosome"/>
    <property type="evidence" value="ECO:0007669"/>
    <property type="project" value="UniProtKB-SubCell"/>
</dbReference>
<gene>
    <name evidence="15" type="primary">LOC117029440</name>
</gene>
<feature type="binding site" evidence="12">
    <location>
        <position position="108"/>
    </location>
    <ligand>
        <name>Fe cation</name>
        <dbReference type="ChEBI" id="CHEBI:24875"/>
        <label>2</label>
    </ligand>
</feature>
<dbReference type="PROSITE" id="PS50905">
    <property type="entry name" value="FERRITIN_LIKE"/>
    <property type="match status" value="1"/>
</dbReference>
<evidence type="ECO:0000313" key="15">
    <source>
        <dbReference type="Ensembl" id="ENSRFEP00010000206.1"/>
    </source>
</evidence>
<keyword evidence="16" id="KW-1185">Reference proteome</keyword>
<feature type="binding site" evidence="12">
    <location>
        <position position="63"/>
    </location>
    <ligand>
        <name>Fe cation</name>
        <dbReference type="ChEBI" id="CHEBI:24875"/>
        <label>1</label>
    </ligand>
</feature>
<comment type="subcellular location">
    <subcellularLocation>
        <location evidence="2">Cytoplasmic vesicle</location>
        <location evidence="2">Autophagosome</location>
    </subcellularLocation>
    <subcellularLocation>
        <location evidence="1">Lysosome</location>
    </subcellularLocation>
</comment>
<dbReference type="GO" id="GO:0006879">
    <property type="term" value="P:intracellular iron ion homeostasis"/>
    <property type="evidence" value="ECO:0007669"/>
    <property type="project" value="UniProtKB-KW"/>
</dbReference>
<keyword evidence="6" id="KW-0560">Oxidoreductase</keyword>
<dbReference type="InterPro" id="IPR012347">
    <property type="entry name" value="Ferritin-like"/>
</dbReference>
<dbReference type="OMA" id="HARYLMY"/>
<evidence type="ECO:0000256" key="5">
    <source>
        <dbReference type="ARBA" id="ARBA00022723"/>
    </source>
</evidence>
<evidence type="ECO:0000256" key="4">
    <source>
        <dbReference type="ARBA" id="ARBA00022434"/>
    </source>
</evidence>
<evidence type="ECO:0000256" key="1">
    <source>
        <dbReference type="ARBA" id="ARBA00004371"/>
    </source>
</evidence>
<sequence>MTTAPPSYVCQNYYPECEAAINYQISLELYASYVYESMASYFSSHEVALKHFAQFFLQQSSQERKHAERLMELQNQRGGHLRLRDISRPDRNRWENGLKAMECALHLEWSVNQSLLNLHQLATEMKDAHLCAFLSSHCLQGQVEFIKELGDHITKLRKMGAPESGLADYLFDKLTLGDSEEKN</sequence>
<evidence type="ECO:0000256" key="8">
    <source>
        <dbReference type="ARBA" id="ARBA00023228"/>
    </source>
</evidence>
<dbReference type="AlphaFoldDB" id="A0A671DHB6"/>
<evidence type="ECO:0000256" key="3">
    <source>
        <dbReference type="ARBA" id="ARBA00007513"/>
    </source>
</evidence>
<evidence type="ECO:0000256" key="2">
    <source>
        <dbReference type="ARBA" id="ARBA00004419"/>
    </source>
</evidence>
<dbReference type="Gene3D" id="1.20.1260.10">
    <property type="match status" value="1"/>
</dbReference>
<dbReference type="InterPro" id="IPR001519">
    <property type="entry name" value="Ferritin"/>
</dbReference>
<feature type="domain" description="Ferritin-like diiron" evidence="14">
    <location>
        <begin position="11"/>
        <end position="160"/>
    </location>
</feature>
<protein>
    <recommendedName>
        <fullName evidence="13">Ferritin</fullName>
    </recommendedName>
</protein>
<keyword evidence="5 12" id="KW-0479">Metal-binding</keyword>
<dbReference type="GO" id="GO:0008198">
    <property type="term" value="F:ferrous iron binding"/>
    <property type="evidence" value="ECO:0007669"/>
    <property type="project" value="TreeGrafter"/>
</dbReference>
<keyword evidence="7 12" id="KW-0408">Iron</keyword>
<dbReference type="GO" id="GO:0006826">
    <property type="term" value="P:iron ion transport"/>
    <property type="evidence" value="ECO:0007669"/>
    <property type="project" value="InterPro"/>
</dbReference>
<comment type="subunit">
    <text evidence="9">Oligomer of 24 subunits. There are two types of subunits: L (light) chain and H (heavy) chain. The major chain can be light or heavy, depending on the species and tissue type. The functional molecule forms a roughly spherical shell with a diameter of 12 nm and contains a central cavity into which the insoluble mineral iron core is deposited. Interacts with NCOA4; NCOA4 promotes targeting of the iron-binding ferritin complex to autolysosomes following starvation or iron depletion.</text>
</comment>
<dbReference type="GO" id="GO:0005764">
    <property type="term" value="C:lysosome"/>
    <property type="evidence" value="ECO:0007669"/>
    <property type="project" value="UniProtKB-SubCell"/>
</dbReference>
<dbReference type="PANTHER" id="PTHR11431">
    <property type="entry name" value="FERRITIN"/>
    <property type="match status" value="1"/>
</dbReference>
<dbReference type="FunFam" id="1.20.1260.10:FF:000016">
    <property type="entry name" value="Ferritin heavy chain"/>
    <property type="match status" value="1"/>
</dbReference>
<comment type="function">
    <text evidence="10">Stores iron in a soluble, non-toxic, readily available form. Important for iron homeostasis. Has ferroxidase activity. Iron is taken up in the ferrous form and deposited as ferric hydroxides after oxidation. Also plays a role in delivery of iron to cells. Mediates iron uptake in capsule cells of the developing kidney. Delivery to lysosomes is mediated by the cargo receptor NCOA4 for autophagic degradation and release of iron.</text>
</comment>
<dbReference type="InterPro" id="IPR009040">
    <property type="entry name" value="Ferritin-like_diiron"/>
</dbReference>
<dbReference type="GO" id="GO:0004322">
    <property type="term" value="F:ferroxidase activity"/>
    <property type="evidence" value="ECO:0007669"/>
    <property type="project" value="UniProtKB-EC"/>
</dbReference>
<evidence type="ECO:0000256" key="6">
    <source>
        <dbReference type="ARBA" id="ARBA00023002"/>
    </source>
</evidence>
<evidence type="ECO:0000256" key="9">
    <source>
        <dbReference type="ARBA" id="ARBA00044959"/>
    </source>
</evidence>
<organism evidence="15 16">
    <name type="scientific">Rhinolophus ferrumequinum</name>
    <name type="common">Greater horseshoe bat</name>
    <dbReference type="NCBI Taxonomy" id="59479"/>
    <lineage>
        <taxon>Eukaryota</taxon>
        <taxon>Metazoa</taxon>
        <taxon>Chordata</taxon>
        <taxon>Craniata</taxon>
        <taxon>Vertebrata</taxon>
        <taxon>Euteleostomi</taxon>
        <taxon>Mammalia</taxon>
        <taxon>Eutheria</taxon>
        <taxon>Laurasiatheria</taxon>
        <taxon>Chiroptera</taxon>
        <taxon>Yinpterochiroptera</taxon>
        <taxon>Rhinolophoidea</taxon>
        <taxon>Rhinolophidae</taxon>
        <taxon>Rhinolophinae</taxon>
        <taxon>Rhinolophus</taxon>
    </lineage>
</organism>
<feature type="binding site" evidence="12">
    <location>
        <position position="28"/>
    </location>
    <ligand>
        <name>Fe cation</name>
        <dbReference type="ChEBI" id="CHEBI:24875"/>
        <label>1</label>
    </ligand>
</feature>
<feature type="binding site" evidence="12">
    <location>
        <position position="142"/>
    </location>
    <ligand>
        <name>Fe cation</name>
        <dbReference type="ChEBI" id="CHEBI:24875"/>
        <label>2</label>
    </ligand>
</feature>
<evidence type="ECO:0000256" key="10">
    <source>
        <dbReference type="ARBA" id="ARBA00045964"/>
    </source>
</evidence>
<proteinExistence type="inferred from homology"/>
<evidence type="ECO:0000256" key="13">
    <source>
        <dbReference type="RuleBase" id="RU361145"/>
    </source>
</evidence>
<dbReference type="SUPFAM" id="SSF47240">
    <property type="entry name" value="Ferritin-like"/>
    <property type="match status" value="1"/>
</dbReference>
<reference evidence="15 16" key="1">
    <citation type="journal article" date="2015" name="Annu Rev Anim Biosci">
        <title>The Genome 10K Project: a way forward.</title>
        <authorList>
            <person name="Koepfli K.P."/>
            <person name="Paten B."/>
            <person name="O'Brien S.J."/>
            <person name="Koepfli K.P."/>
            <person name="Paten B."/>
            <person name="Antunes A."/>
            <person name="Belov K."/>
            <person name="Bustamante C."/>
            <person name="Castoe T.A."/>
            <person name="Clawson H."/>
            <person name="Crawford A.J."/>
            <person name="Diekhans M."/>
            <person name="Distel D."/>
            <person name="Durbin R."/>
            <person name="Earl D."/>
            <person name="Fujita M.K."/>
            <person name="Gamble T."/>
            <person name="Georges A."/>
            <person name="Gemmell N."/>
            <person name="Gilbert M.T."/>
            <person name="Graves J.M."/>
            <person name="Green R.E."/>
            <person name="Hickey G."/>
            <person name="Jarvis E.D."/>
            <person name="Johnson W."/>
            <person name="Komissarov A."/>
            <person name="Korf I."/>
            <person name="Kuhn R."/>
            <person name="Larkin D.M."/>
            <person name="Lewin H."/>
            <person name="Lopez J.V."/>
            <person name="Ma J."/>
            <person name="Marques-Bonet T."/>
            <person name="Miller W."/>
            <person name="Murphy R."/>
            <person name="Pevzner P."/>
            <person name="Shapiro B."/>
            <person name="Steiner C."/>
            <person name="Tamazian G."/>
            <person name="Venkatesh B."/>
            <person name="Wang J."/>
            <person name="Wayne R."/>
            <person name="Wiley E."/>
            <person name="Yang H."/>
            <person name="Zhang G."/>
            <person name="Haussler D."/>
            <person name="Ryder O."/>
            <person name="O'Brien S.J."/>
        </authorList>
    </citation>
    <scope>NUCLEOTIDE SEQUENCE</scope>
</reference>
<accession>A0A671DHB6</accession>
<dbReference type="Proteomes" id="UP000472240">
    <property type="component" value="Chromosome 1"/>
</dbReference>
<dbReference type="Pfam" id="PF00210">
    <property type="entry name" value="Ferritin"/>
    <property type="match status" value="1"/>
</dbReference>
<reference evidence="15" key="4">
    <citation type="submission" date="2025-08" db="UniProtKB">
        <authorList>
            <consortium name="Ensembl"/>
        </authorList>
    </citation>
    <scope>IDENTIFICATION</scope>
</reference>
<dbReference type="InterPro" id="IPR008331">
    <property type="entry name" value="Ferritin_DPS_dom"/>
</dbReference>
<evidence type="ECO:0000259" key="14">
    <source>
        <dbReference type="PROSITE" id="PS50905"/>
    </source>
</evidence>
<dbReference type="PANTHER" id="PTHR11431:SF37">
    <property type="entry name" value="FERRITIN HEAVY CHAIN"/>
    <property type="match status" value="1"/>
</dbReference>
<keyword evidence="8" id="KW-0458">Lysosome</keyword>
<dbReference type="GO" id="GO:0008199">
    <property type="term" value="F:ferric iron binding"/>
    <property type="evidence" value="ECO:0007669"/>
    <property type="project" value="InterPro"/>
</dbReference>
<comment type="similarity">
    <text evidence="3 13">Belongs to the ferritin family.</text>
</comment>
<dbReference type="InParanoid" id="A0A671DHB6"/>
<keyword evidence="4 13" id="KW-0409">Iron storage</keyword>
<evidence type="ECO:0000256" key="12">
    <source>
        <dbReference type="PIRSR" id="PIRSR601519-1"/>
    </source>
</evidence>
<evidence type="ECO:0000313" key="16">
    <source>
        <dbReference type="Proteomes" id="UP000472240"/>
    </source>
</evidence>
<dbReference type="Ensembl" id="ENSRFET00010000229.1">
    <property type="protein sequence ID" value="ENSRFEP00010000206.1"/>
    <property type="gene ID" value="ENSRFEG00010000162.1"/>
</dbReference>
<evidence type="ECO:0000256" key="7">
    <source>
        <dbReference type="ARBA" id="ARBA00023004"/>
    </source>
</evidence>
<reference evidence="16" key="3">
    <citation type="submission" date="2018-12" db="EMBL/GenBank/DDBJ databases">
        <title>G10K-VGP greater horseshoe bat female genome, primary haplotype.</title>
        <authorList>
            <person name="Teeling E."/>
            <person name="Myers G."/>
            <person name="Vernes S."/>
            <person name="Pippel M."/>
            <person name="Winkler S."/>
            <person name="Fedrigo O."/>
            <person name="Rhie A."/>
            <person name="Koren S."/>
            <person name="Phillippy A."/>
            <person name="Lewin H."/>
            <person name="Damas J."/>
            <person name="Howe K."/>
            <person name="Mountcastle J."/>
            <person name="Jarvis E.D."/>
        </authorList>
    </citation>
    <scope>NUCLEOTIDE SEQUENCE [LARGE SCALE GENOMIC DNA]</scope>
</reference>
<comment type="catalytic activity">
    <reaction evidence="11">
        <text>4 Fe(2+) + O2 + 4 H(+) = 4 Fe(3+) + 2 H2O</text>
        <dbReference type="Rhea" id="RHEA:11148"/>
        <dbReference type="ChEBI" id="CHEBI:15377"/>
        <dbReference type="ChEBI" id="CHEBI:15378"/>
        <dbReference type="ChEBI" id="CHEBI:15379"/>
        <dbReference type="ChEBI" id="CHEBI:29033"/>
        <dbReference type="ChEBI" id="CHEBI:29034"/>
        <dbReference type="EC" id="1.16.3.1"/>
    </reaction>
</comment>
<evidence type="ECO:0000256" key="11">
    <source>
        <dbReference type="ARBA" id="ARBA00047990"/>
    </source>
</evidence>
<reference evidence="15 16" key="2">
    <citation type="journal article" date="2018" name="Annu Rev Anim Biosci">
        <title>Bat Biology, Genomes, and the Bat1K Project: To Generate Chromosome-Level Genomes for All Living Bat Species.</title>
        <authorList>
            <person name="Teeling E.C."/>
            <person name="Vernes S.C."/>
            <person name="Davalos L.M."/>
            <person name="Ray D.A."/>
            <person name="Gilbert M.T.P."/>
            <person name="Myers E."/>
        </authorList>
    </citation>
    <scope>NUCLEOTIDE SEQUENCE</scope>
</reference>
<dbReference type="InterPro" id="IPR009078">
    <property type="entry name" value="Ferritin-like_SF"/>
</dbReference>
<feature type="binding site" evidence="12">
    <location>
        <position position="66"/>
    </location>
    <ligand>
        <name>Fe cation</name>
        <dbReference type="ChEBI" id="CHEBI:24875"/>
        <label>1</label>
    </ligand>
</feature>
<name>A0A671DHB6_RHIFE</name>
<reference evidence="15" key="5">
    <citation type="submission" date="2025-09" db="UniProtKB">
        <authorList>
            <consortium name="Ensembl"/>
        </authorList>
    </citation>
    <scope>IDENTIFICATION</scope>
</reference>